<dbReference type="AlphaFoldDB" id="A0A8K0FZ41"/>
<accession>A0A8K0FZ41</accession>
<proteinExistence type="predicted"/>
<reference evidence="1" key="1">
    <citation type="submission" date="2019-08" db="EMBL/GenBank/DDBJ databases">
        <title>The genome of the North American firefly Photinus pyralis.</title>
        <authorList>
            <consortium name="Photinus pyralis genome working group"/>
            <person name="Fallon T.R."/>
            <person name="Sander Lower S.E."/>
            <person name="Weng J.-K."/>
        </authorList>
    </citation>
    <scope>NUCLEOTIDE SEQUENCE</scope>
    <source>
        <strain evidence="1">TRF0915ILg1</strain>
        <tissue evidence="1">Whole body</tissue>
    </source>
</reference>
<keyword evidence="2" id="KW-1185">Reference proteome</keyword>
<name>A0A8K0FZ41_IGNLU</name>
<sequence length="99" mass="11639">MELEKEQYRAMIFYDFKVGLVEEECALWLHSVPQKPKKKSLVLDSESDLPSKVKSYVAKAHIYASPGKLKVRFNVQILRELKPREKRKKCKRKDLTGLF</sequence>
<organism evidence="1 2">
    <name type="scientific">Ignelater luminosus</name>
    <name type="common">Cucubano</name>
    <name type="synonym">Pyrophorus luminosus</name>
    <dbReference type="NCBI Taxonomy" id="2038154"/>
    <lineage>
        <taxon>Eukaryota</taxon>
        <taxon>Metazoa</taxon>
        <taxon>Ecdysozoa</taxon>
        <taxon>Arthropoda</taxon>
        <taxon>Hexapoda</taxon>
        <taxon>Insecta</taxon>
        <taxon>Pterygota</taxon>
        <taxon>Neoptera</taxon>
        <taxon>Endopterygota</taxon>
        <taxon>Coleoptera</taxon>
        <taxon>Polyphaga</taxon>
        <taxon>Elateriformia</taxon>
        <taxon>Elateroidea</taxon>
        <taxon>Elateridae</taxon>
        <taxon>Agrypninae</taxon>
        <taxon>Pyrophorini</taxon>
        <taxon>Ignelater</taxon>
    </lineage>
</organism>
<evidence type="ECO:0000313" key="1">
    <source>
        <dbReference type="EMBL" id="KAF2882117.1"/>
    </source>
</evidence>
<dbReference type="Proteomes" id="UP000801492">
    <property type="component" value="Unassembled WGS sequence"/>
</dbReference>
<evidence type="ECO:0000313" key="2">
    <source>
        <dbReference type="Proteomes" id="UP000801492"/>
    </source>
</evidence>
<dbReference type="EMBL" id="VTPC01090650">
    <property type="protein sequence ID" value="KAF2882117.1"/>
    <property type="molecule type" value="Genomic_DNA"/>
</dbReference>
<dbReference type="OrthoDB" id="10017160at2759"/>
<comment type="caution">
    <text evidence="1">The sequence shown here is derived from an EMBL/GenBank/DDBJ whole genome shotgun (WGS) entry which is preliminary data.</text>
</comment>
<gene>
    <name evidence="1" type="ORF">ILUMI_24039</name>
</gene>
<protein>
    <submittedName>
        <fullName evidence="1">Uncharacterized protein</fullName>
    </submittedName>
</protein>